<dbReference type="GO" id="GO:0006950">
    <property type="term" value="P:response to stress"/>
    <property type="evidence" value="ECO:0007669"/>
    <property type="project" value="TreeGrafter"/>
</dbReference>
<evidence type="ECO:0000313" key="4">
    <source>
        <dbReference type="Proteomes" id="UP000315677"/>
    </source>
</evidence>
<evidence type="ECO:0000259" key="2">
    <source>
        <dbReference type="PROSITE" id="PS50995"/>
    </source>
</evidence>
<dbReference type="OrthoDB" id="3237509at2"/>
<protein>
    <submittedName>
        <fullName evidence="3">MarR family transcriptional regulator</fullName>
    </submittedName>
</protein>
<feature type="domain" description="HTH marR-type" evidence="2">
    <location>
        <begin position="18"/>
        <end position="151"/>
    </location>
</feature>
<evidence type="ECO:0000256" key="1">
    <source>
        <dbReference type="SAM" id="MobiDB-lite"/>
    </source>
</evidence>
<proteinExistence type="predicted"/>
<dbReference type="SUPFAM" id="SSF46785">
    <property type="entry name" value="Winged helix' DNA-binding domain"/>
    <property type="match status" value="1"/>
</dbReference>
<dbReference type="InterPro" id="IPR036388">
    <property type="entry name" value="WH-like_DNA-bd_sf"/>
</dbReference>
<dbReference type="PROSITE" id="PS50995">
    <property type="entry name" value="HTH_MARR_2"/>
    <property type="match status" value="1"/>
</dbReference>
<dbReference type="EMBL" id="VFPA01000001">
    <property type="protein sequence ID" value="TQM15144.1"/>
    <property type="molecule type" value="Genomic_DNA"/>
</dbReference>
<dbReference type="GO" id="GO:0003700">
    <property type="term" value="F:DNA-binding transcription factor activity"/>
    <property type="evidence" value="ECO:0007669"/>
    <property type="project" value="InterPro"/>
</dbReference>
<name>A0A543E0T1_9PSEU</name>
<comment type="caution">
    <text evidence="3">The sequence shown here is derived from an EMBL/GenBank/DDBJ whole genome shotgun (WGS) entry which is preliminary data.</text>
</comment>
<dbReference type="InterPro" id="IPR036390">
    <property type="entry name" value="WH_DNA-bd_sf"/>
</dbReference>
<gene>
    <name evidence="3" type="ORF">FB558_1926</name>
</gene>
<dbReference type="Gene3D" id="1.10.10.10">
    <property type="entry name" value="Winged helix-like DNA-binding domain superfamily/Winged helix DNA-binding domain"/>
    <property type="match status" value="1"/>
</dbReference>
<feature type="region of interest" description="Disordered" evidence="1">
    <location>
        <begin position="155"/>
        <end position="194"/>
    </location>
</feature>
<dbReference type="PANTHER" id="PTHR33164">
    <property type="entry name" value="TRANSCRIPTIONAL REGULATOR, MARR FAMILY"/>
    <property type="match status" value="1"/>
</dbReference>
<dbReference type="Pfam" id="PF12802">
    <property type="entry name" value="MarR_2"/>
    <property type="match status" value="1"/>
</dbReference>
<dbReference type="SMART" id="SM00347">
    <property type="entry name" value="HTH_MARR"/>
    <property type="match status" value="1"/>
</dbReference>
<keyword evidence="4" id="KW-1185">Reference proteome</keyword>
<organism evidence="3 4">
    <name type="scientific">Pseudonocardia kunmingensis</name>
    <dbReference type="NCBI Taxonomy" id="630975"/>
    <lineage>
        <taxon>Bacteria</taxon>
        <taxon>Bacillati</taxon>
        <taxon>Actinomycetota</taxon>
        <taxon>Actinomycetes</taxon>
        <taxon>Pseudonocardiales</taxon>
        <taxon>Pseudonocardiaceae</taxon>
        <taxon>Pseudonocardia</taxon>
    </lineage>
</organism>
<sequence>MSAPQSWERDHPGLDTSSMAVVGPLKAAQAAHDLLVEPLFATAPVGPAELDVLLKLRLGPQPTIAVALARAIGRSGAAISKTLAKLDQRGYVTRTPNPADRRAALVELTEVGAQVVDSLFPRQLALEAAALSTLTAEQRAEITAALTTLSDALRAAAANPPTRPGPCAGQRSDRRHGAGSDEAEADRRQDDPSC</sequence>
<dbReference type="RefSeq" id="WP_142050505.1">
    <property type="nucleotide sequence ID" value="NZ_VFPA01000001.1"/>
</dbReference>
<evidence type="ECO:0000313" key="3">
    <source>
        <dbReference type="EMBL" id="TQM15144.1"/>
    </source>
</evidence>
<accession>A0A543E0T1</accession>
<feature type="compositionally biased region" description="Basic and acidic residues" evidence="1">
    <location>
        <begin position="171"/>
        <end position="194"/>
    </location>
</feature>
<dbReference type="Proteomes" id="UP000315677">
    <property type="component" value="Unassembled WGS sequence"/>
</dbReference>
<dbReference type="InterPro" id="IPR000835">
    <property type="entry name" value="HTH_MarR-typ"/>
</dbReference>
<reference evidence="3 4" key="1">
    <citation type="submission" date="2019-06" db="EMBL/GenBank/DDBJ databases">
        <title>Sequencing the genomes of 1000 actinobacteria strains.</title>
        <authorList>
            <person name="Klenk H.-P."/>
        </authorList>
    </citation>
    <scope>NUCLEOTIDE SEQUENCE [LARGE SCALE GENOMIC DNA]</scope>
    <source>
        <strain evidence="3 4">DSM 45301</strain>
    </source>
</reference>
<dbReference type="PRINTS" id="PR00598">
    <property type="entry name" value="HTHMARR"/>
</dbReference>
<dbReference type="AlphaFoldDB" id="A0A543E0T1"/>
<dbReference type="InterPro" id="IPR039422">
    <property type="entry name" value="MarR/SlyA-like"/>
</dbReference>
<dbReference type="PANTHER" id="PTHR33164:SF104">
    <property type="entry name" value="TRANSCRIPTIONAL REGULATORY PROTEIN"/>
    <property type="match status" value="1"/>
</dbReference>